<dbReference type="PROSITE" id="PS50111">
    <property type="entry name" value="CHEMOTAXIS_TRANSDUC_2"/>
    <property type="match status" value="1"/>
</dbReference>
<dbReference type="GO" id="GO:0007165">
    <property type="term" value="P:signal transduction"/>
    <property type="evidence" value="ECO:0007669"/>
    <property type="project" value="UniProtKB-KW"/>
</dbReference>
<dbReference type="Pfam" id="PF00015">
    <property type="entry name" value="MCPsignal"/>
    <property type="match status" value="1"/>
</dbReference>
<evidence type="ECO:0000256" key="2">
    <source>
        <dbReference type="ARBA" id="ARBA00022475"/>
    </source>
</evidence>
<dbReference type="AlphaFoldDB" id="A0A150KAB6"/>
<accession>A0A150KAB6</accession>
<keyword evidence="2" id="KW-1003">Cell membrane</keyword>
<dbReference type="OMA" id="GYMNEQV"/>
<dbReference type="SMART" id="SM00304">
    <property type="entry name" value="HAMP"/>
    <property type="match status" value="1"/>
</dbReference>
<dbReference type="PANTHER" id="PTHR32089">
    <property type="entry name" value="METHYL-ACCEPTING CHEMOTAXIS PROTEIN MCPB"/>
    <property type="match status" value="1"/>
</dbReference>
<keyword evidence="3" id="KW-0472">Membrane</keyword>
<sequence length="429" mass="46667">MEKRSYRFSLTKKIVLFVTGLSFITYSASGLFIYFIYPFFSDWIKLPWFIVITLALGIIWSGILSFFGSFLIAGPMRKLEDAALKASRGDLRDEVPVPKSGDEIESLAAAFNSLLSNLRETVEQIDANVERTKESVSEISEKTALAAGQAEHVNKTVEEISLGAEQSAAATQSAADLVEKTYQLASEVRGKADTCKKSSDHMLSELKTSKETMDSLISGVEKLAKENTISLEAVRGLAEETKKVEGIISFVGEVAAQTNLLALNASIEAARAGEYGRGFAVVANEVRKLADESAQAVQGITGMIQHIEQEGTRVVEQITAQVQKANEEVSRGQKANEAMDRMAESIHLVAGAVDQIAGMAKNQMDAIHEASSQSQEVAAITEQTSAGAKEVTAITNEQAQNMELIERLIAQLEQDAEKLKGSTRRFHIR</sequence>
<comment type="similarity">
    <text evidence="5">Belongs to the methyl-accepting chemotaxis (MCP) protein family.</text>
</comment>
<comment type="caution">
    <text evidence="6">The sequence shown here is derived from an EMBL/GenBank/DDBJ whole genome shotgun (WGS) entry which is preliminary data.</text>
</comment>
<dbReference type="Gene3D" id="1.10.287.950">
    <property type="entry name" value="Methyl-accepting chemotaxis protein"/>
    <property type="match status" value="1"/>
</dbReference>
<keyword evidence="4" id="KW-0807">Transducer</keyword>
<dbReference type="SUPFAM" id="SSF58104">
    <property type="entry name" value="Methyl-accepting chemotaxis protein (MCP) signaling domain"/>
    <property type="match status" value="1"/>
</dbReference>
<evidence type="ECO:0000256" key="5">
    <source>
        <dbReference type="ARBA" id="ARBA00029447"/>
    </source>
</evidence>
<comment type="subcellular location">
    <subcellularLocation>
        <location evidence="1">Cell membrane</location>
    </subcellularLocation>
</comment>
<evidence type="ECO:0000256" key="3">
    <source>
        <dbReference type="ARBA" id="ARBA00023136"/>
    </source>
</evidence>
<dbReference type="PANTHER" id="PTHR32089:SF112">
    <property type="entry name" value="LYSOZYME-LIKE PROTEIN-RELATED"/>
    <property type="match status" value="1"/>
</dbReference>
<dbReference type="Pfam" id="PF00672">
    <property type="entry name" value="HAMP"/>
    <property type="match status" value="1"/>
</dbReference>
<dbReference type="InterPro" id="IPR004089">
    <property type="entry name" value="MCPsignal_dom"/>
</dbReference>
<dbReference type="CDD" id="cd06225">
    <property type="entry name" value="HAMP"/>
    <property type="match status" value="1"/>
</dbReference>
<name>A0A150KAB6_HEYCO</name>
<proteinExistence type="inferred from homology"/>
<evidence type="ECO:0000256" key="1">
    <source>
        <dbReference type="ARBA" id="ARBA00004236"/>
    </source>
</evidence>
<gene>
    <name evidence="6" type="ORF">B4098_1415</name>
</gene>
<evidence type="ECO:0000313" key="7">
    <source>
        <dbReference type="Proteomes" id="UP000075288"/>
    </source>
</evidence>
<protein>
    <submittedName>
        <fullName evidence="6">Uncharacterized protein</fullName>
    </submittedName>
</protein>
<dbReference type="EMBL" id="LQYG01000006">
    <property type="protein sequence ID" value="KYC66525.1"/>
    <property type="molecule type" value="Genomic_DNA"/>
</dbReference>
<dbReference type="Proteomes" id="UP000075288">
    <property type="component" value="Unassembled WGS sequence"/>
</dbReference>
<dbReference type="GO" id="GO:0005886">
    <property type="term" value="C:plasma membrane"/>
    <property type="evidence" value="ECO:0007669"/>
    <property type="project" value="UniProtKB-SubCell"/>
</dbReference>
<dbReference type="PATRIC" id="fig|1398.26.peg.3379"/>
<evidence type="ECO:0000256" key="4">
    <source>
        <dbReference type="ARBA" id="ARBA00023224"/>
    </source>
</evidence>
<organism evidence="6 7">
    <name type="scientific">Heyndrickxia coagulans</name>
    <name type="common">Weizmannia coagulans</name>
    <dbReference type="NCBI Taxonomy" id="1398"/>
    <lineage>
        <taxon>Bacteria</taxon>
        <taxon>Bacillati</taxon>
        <taxon>Bacillota</taxon>
        <taxon>Bacilli</taxon>
        <taxon>Bacillales</taxon>
        <taxon>Bacillaceae</taxon>
        <taxon>Heyndrickxia</taxon>
    </lineage>
</organism>
<dbReference type="PROSITE" id="PS50885">
    <property type="entry name" value="HAMP"/>
    <property type="match status" value="1"/>
</dbReference>
<dbReference type="RefSeq" id="WP_013860737.1">
    <property type="nucleotide sequence ID" value="NZ_CP017888.1"/>
</dbReference>
<evidence type="ECO:0000313" key="6">
    <source>
        <dbReference type="EMBL" id="KYC66525.1"/>
    </source>
</evidence>
<dbReference type="InterPro" id="IPR003660">
    <property type="entry name" value="HAMP_dom"/>
</dbReference>
<dbReference type="SMART" id="SM00283">
    <property type="entry name" value="MA"/>
    <property type="match status" value="1"/>
</dbReference>
<reference evidence="6 7" key="1">
    <citation type="submission" date="2016-01" db="EMBL/GenBank/DDBJ databases">
        <title>Genome Sequences of Twelve Sporeforming Bacillus Species Isolated from Foods.</title>
        <authorList>
            <person name="Berendsen E.M."/>
            <person name="Wells-Bennik M.H."/>
            <person name="Krawcyk A.O."/>
            <person name="De Jong A."/>
            <person name="Holsappel S."/>
            <person name="Eijlander R.T."/>
            <person name="Kuipers O.P."/>
        </authorList>
    </citation>
    <scope>NUCLEOTIDE SEQUENCE [LARGE SCALE GENOMIC DNA]</scope>
    <source>
        <strain evidence="6 7">B4098</strain>
    </source>
</reference>